<name>A0A397YLG6_BRACM</name>
<dbReference type="Proteomes" id="UP000694005">
    <property type="component" value="Chromosome A07"/>
</dbReference>
<gene>
    <name evidence="10" type="ORF">BRAA07T29833Z</name>
    <name evidence="8" type="ORF">BRAPAZ1V2_A07P23370.2</name>
    <name evidence="9" type="ORF">BRARA_G01577</name>
</gene>
<evidence type="ECO:0000313" key="12">
    <source>
        <dbReference type="Proteomes" id="UP000694005"/>
    </source>
</evidence>
<keyword evidence="3" id="KW-1003">Cell membrane</keyword>
<dbReference type="GO" id="GO:0048367">
    <property type="term" value="P:shoot system development"/>
    <property type="evidence" value="ECO:0007669"/>
    <property type="project" value="UniProtKB-ARBA"/>
</dbReference>
<reference evidence="8 12" key="2">
    <citation type="submission" date="2021-07" db="EMBL/GenBank/DDBJ databases">
        <authorList>
            <consortium name="Genoscope - CEA"/>
            <person name="William W."/>
        </authorList>
    </citation>
    <scope>NUCLEOTIDE SEQUENCE [LARGE SCALE GENOMIC DNA]</scope>
</reference>
<dbReference type="GO" id="GO:0008285">
    <property type="term" value="P:negative regulation of cell population proliferation"/>
    <property type="evidence" value="ECO:0007669"/>
    <property type="project" value="InterPro"/>
</dbReference>
<sequence length="57" mass="6702">MKDENSTSGICEPCTSFRKKCSHMMKNQRGKFYIIAHCIAMLVCGRERDRDRYRVSI</sequence>
<evidence type="ECO:0000256" key="7">
    <source>
        <dbReference type="ARBA" id="ARBA00024340"/>
    </source>
</evidence>
<evidence type="ECO:0000256" key="2">
    <source>
        <dbReference type="ARBA" id="ARBA00022473"/>
    </source>
</evidence>
<dbReference type="InterPro" id="IPR051525">
    <property type="entry name" value="DVL_RTFL_regulatory"/>
</dbReference>
<dbReference type="Gramene" id="A07p23370.2_BraZ1">
    <property type="protein sequence ID" value="A07p23370.2_BraZ1.CDS.1"/>
    <property type="gene ID" value="A07g23370.2_BraZ1"/>
</dbReference>
<evidence type="ECO:0000313" key="8">
    <source>
        <dbReference type="EMBL" id="CAG7902693.1"/>
    </source>
</evidence>
<dbReference type="Proteomes" id="UP000264353">
    <property type="component" value="Chromosome A7"/>
</dbReference>
<dbReference type="AlphaFoldDB" id="A0A397YLG6"/>
<organism evidence="9 11">
    <name type="scientific">Brassica campestris</name>
    <name type="common">Field mustard</name>
    <dbReference type="NCBI Taxonomy" id="3711"/>
    <lineage>
        <taxon>Eukaryota</taxon>
        <taxon>Viridiplantae</taxon>
        <taxon>Streptophyta</taxon>
        <taxon>Embryophyta</taxon>
        <taxon>Tracheophyta</taxon>
        <taxon>Spermatophyta</taxon>
        <taxon>Magnoliopsida</taxon>
        <taxon>eudicotyledons</taxon>
        <taxon>Gunneridae</taxon>
        <taxon>Pentapetalae</taxon>
        <taxon>rosids</taxon>
        <taxon>malvids</taxon>
        <taxon>Brassicales</taxon>
        <taxon>Brassicaceae</taxon>
        <taxon>Brassiceae</taxon>
        <taxon>Brassica</taxon>
    </lineage>
</organism>
<dbReference type="EMBL" id="CM010634">
    <property type="protein sequence ID" value="RID54239.1"/>
    <property type="molecule type" value="Genomic_DNA"/>
</dbReference>
<proteinExistence type="inferred from homology"/>
<evidence type="ECO:0000313" key="10">
    <source>
        <dbReference type="EMBL" id="VDC99055.1"/>
    </source>
</evidence>
<dbReference type="EMBL" id="LS974623">
    <property type="protein sequence ID" value="CAG7902693.1"/>
    <property type="molecule type" value="Genomic_DNA"/>
</dbReference>
<comment type="subcellular location">
    <subcellularLocation>
        <location evidence="1">Cell membrane</location>
        <topology evidence="1">Single-pass membrane protein</topology>
    </subcellularLocation>
</comment>
<evidence type="ECO:0000256" key="1">
    <source>
        <dbReference type="ARBA" id="ARBA00004162"/>
    </source>
</evidence>
<dbReference type="Pfam" id="PF08137">
    <property type="entry name" value="DVL"/>
    <property type="match status" value="1"/>
</dbReference>
<accession>A0A397YLG6</accession>
<evidence type="ECO:0000256" key="6">
    <source>
        <dbReference type="ARBA" id="ARBA00023136"/>
    </source>
</evidence>
<protein>
    <submittedName>
        <fullName evidence="8">Uncharacterized protein</fullName>
    </submittedName>
</protein>
<reference evidence="9 11" key="1">
    <citation type="submission" date="2018-06" db="EMBL/GenBank/DDBJ databases">
        <title>WGS assembly of Brassica rapa FPsc.</title>
        <authorList>
            <person name="Bowman J."/>
            <person name="Kohchi T."/>
            <person name="Yamato K."/>
            <person name="Jenkins J."/>
            <person name="Shu S."/>
            <person name="Ishizaki K."/>
            <person name="Yamaoka S."/>
            <person name="Nishihama R."/>
            <person name="Nakamura Y."/>
            <person name="Berger F."/>
            <person name="Adam C."/>
            <person name="Aki S."/>
            <person name="Althoff F."/>
            <person name="Araki T."/>
            <person name="Arteaga-Vazquez M."/>
            <person name="Balasubrmanian S."/>
            <person name="Bauer D."/>
            <person name="Boehm C."/>
            <person name="Briginshaw L."/>
            <person name="Caballero-Perez J."/>
            <person name="Catarino B."/>
            <person name="Chen F."/>
            <person name="Chiyoda S."/>
            <person name="Chovatia M."/>
            <person name="Davies K."/>
            <person name="Delmans M."/>
            <person name="Demura T."/>
            <person name="Dierschke T."/>
            <person name="Dolan L."/>
            <person name="Dorantes-Acosta A."/>
            <person name="Eklund D."/>
            <person name="Florent S."/>
            <person name="Flores-Sandoval E."/>
            <person name="Fujiyama A."/>
            <person name="Fukuzawa H."/>
            <person name="Galik B."/>
            <person name="Grimanelli D."/>
            <person name="Grimwood J."/>
            <person name="Grossniklaus U."/>
            <person name="Hamada T."/>
            <person name="Haseloff J."/>
            <person name="Hetherington A."/>
            <person name="Higo A."/>
            <person name="Hirakawa Y."/>
            <person name="Hundley H."/>
            <person name="Ikeda Y."/>
            <person name="Inoue K."/>
            <person name="Inoue S."/>
            <person name="Ishida S."/>
            <person name="Jia Q."/>
            <person name="Kakita M."/>
            <person name="Kanazawa T."/>
            <person name="Kawai Y."/>
            <person name="Kawashima T."/>
            <person name="Kennedy M."/>
            <person name="Kinose K."/>
            <person name="Kinoshita T."/>
            <person name="Kohara Y."/>
            <person name="Koide E."/>
            <person name="Komatsu K."/>
            <person name="Kopischke S."/>
            <person name="Kubo M."/>
            <person name="Kyozuka J."/>
            <person name="Lagercrantz U."/>
            <person name="Lin S."/>
            <person name="Lindquist E."/>
            <person name="Lipzen A."/>
            <person name="Lu C."/>
            <person name="Luna E."/>
            <person name="Martienssen R."/>
            <person name="Minamino N."/>
            <person name="Mizutani M."/>
            <person name="Mizutani M."/>
            <person name="Mochizuki N."/>
            <person name="Monte I."/>
            <person name="Mosher R."/>
            <person name="Nagasaki H."/>
            <person name="Nakagami H."/>
            <person name="Naramoto S."/>
            <person name="Nishitani K."/>
            <person name="Ohtani M."/>
            <person name="Okamoto T."/>
            <person name="Okumura M."/>
            <person name="Phillips J."/>
            <person name="Pollak B."/>
            <person name="Reinders A."/>
            <person name="Roevekamp M."/>
            <person name="Sano R."/>
            <person name="Sawa S."/>
            <person name="Schmid M."/>
            <person name="Shirakawa M."/>
            <person name="Solano R."/>
            <person name="Spunde A."/>
            <person name="Suetsugu N."/>
            <person name="Sugano S."/>
            <person name="Sugiyama A."/>
            <person name="Sun R."/>
            <person name="Suzuki Y."/>
            <person name="Takenaka M."/>
            <person name="Takezawa D."/>
            <person name="Tomogane H."/>
            <person name="Tsuzuki M."/>
            <person name="Ueda T."/>
            <person name="Umeda M."/>
            <person name="Ward J."/>
            <person name="Watanabe Y."/>
            <person name="Yazaki K."/>
            <person name="Yokoyama R."/>
            <person name="Yoshitake Y."/>
            <person name="Yotsui I."/>
            <person name="Zachgo S."/>
            <person name="Schmutz J."/>
        </authorList>
    </citation>
    <scope>NUCLEOTIDE SEQUENCE [LARGE SCALE GENOMIC DNA]</scope>
    <source>
        <strain evidence="11">cv. B-3</strain>
    </source>
</reference>
<keyword evidence="6" id="KW-0472">Membrane</keyword>
<keyword evidence="2" id="KW-0217">Developmental protein</keyword>
<dbReference type="EMBL" id="LR031574">
    <property type="protein sequence ID" value="VDC99055.1"/>
    <property type="molecule type" value="Genomic_DNA"/>
</dbReference>
<evidence type="ECO:0000256" key="5">
    <source>
        <dbReference type="ARBA" id="ARBA00022989"/>
    </source>
</evidence>
<evidence type="ECO:0000313" key="11">
    <source>
        <dbReference type="Proteomes" id="UP000264353"/>
    </source>
</evidence>
<keyword evidence="5" id="KW-1133">Transmembrane helix</keyword>
<dbReference type="GO" id="GO:0005886">
    <property type="term" value="C:plasma membrane"/>
    <property type="evidence" value="ECO:0007669"/>
    <property type="project" value="UniProtKB-SubCell"/>
</dbReference>
<keyword evidence="4" id="KW-0812">Transmembrane</keyword>
<evidence type="ECO:0000256" key="3">
    <source>
        <dbReference type="ARBA" id="ARBA00022475"/>
    </source>
</evidence>
<evidence type="ECO:0000256" key="4">
    <source>
        <dbReference type="ARBA" id="ARBA00022692"/>
    </source>
</evidence>
<evidence type="ECO:0000313" key="9">
    <source>
        <dbReference type="EMBL" id="RID54239.1"/>
    </source>
</evidence>
<comment type="similarity">
    <text evidence="7">Belongs to the DVL/RTFL small polypeptides family.</text>
</comment>
<dbReference type="InterPro" id="IPR012552">
    <property type="entry name" value="DVL"/>
</dbReference>
<dbReference type="PANTHER" id="PTHR33102">
    <property type="entry name" value="DVL19-RELATED-RELATED"/>
    <property type="match status" value="1"/>
</dbReference>